<dbReference type="GO" id="GO:0000156">
    <property type="term" value="F:phosphorelay response regulator activity"/>
    <property type="evidence" value="ECO:0007669"/>
    <property type="project" value="InterPro"/>
</dbReference>
<keyword evidence="5" id="KW-0597">Phosphoprotein</keyword>
<evidence type="ECO:0000256" key="2">
    <source>
        <dbReference type="ARBA" id="ARBA00023012"/>
    </source>
</evidence>
<feature type="domain" description="HTH LytTR-type" evidence="7">
    <location>
        <begin position="144"/>
        <end position="245"/>
    </location>
</feature>
<keyword evidence="2" id="KW-0902">Two-component regulatory system</keyword>
<evidence type="ECO:0000313" key="9">
    <source>
        <dbReference type="Proteomes" id="UP000014136"/>
    </source>
</evidence>
<dbReference type="PATRIC" id="fig|1139996.3.peg.2374"/>
<evidence type="ECO:0000256" key="5">
    <source>
        <dbReference type="PROSITE-ProRule" id="PRU00169"/>
    </source>
</evidence>
<comment type="caution">
    <text evidence="8">The sequence shown here is derived from an EMBL/GenBank/DDBJ whole genome shotgun (WGS) entry which is preliminary data.</text>
</comment>
<feature type="domain" description="Response regulatory" evidence="6">
    <location>
        <begin position="3"/>
        <end position="127"/>
    </location>
</feature>
<dbReference type="PROSITE" id="PS50930">
    <property type="entry name" value="HTH_LYTTR"/>
    <property type="match status" value="1"/>
</dbReference>
<dbReference type="Gene3D" id="3.40.50.2300">
    <property type="match status" value="1"/>
</dbReference>
<dbReference type="GO" id="GO:0003677">
    <property type="term" value="F:DNA binding"/>
    <property type="evidence" value="ECO:0007669"/>
    <property type="project" value="InterPro"/>
</dbReference>
<organism evidence="8 9">
    <name type="scientific">Enterococcus saccharolyticus subsp. saccharolyticus ATCC 43076</name>
    <dbReference type="NCBI Taxonomy" id="1139996"/>
    <lineage>
        <taxon>Bacteria</taxon>
        <taxon>Bacillati</taxon>
        <taxon>Bacillota</taxon>
        <taxon>Bacilli</taxon>
        <taxon>Lactobacillales</taxon>
        <taxon>Enterococcaceae</taxon>
        <taxon>Enterococcus</taxon>
    </lineage>
</organism>
<dbReference type="PROSITE" id="PS50110">
    <property type="entry name" value="RESPONSE_REGULATORY"/>
    <property type="match status" value="1"/>
</dbReference>
<dbReference type="SMART" id="SM00850">
    <property type="entry name" value="LytTR"/>
    <property type="match status" value="1"/>
</dbReference>
<dbReference type="Gene3D" id="2.40.50.1020">
    <property type="entry name" value="LytTr DNA-binding domain"/>
    <property type="match status" value="1"/>
</dbReference>
<dbReference type="CDD" id="cd17533">
    <property type="entry name" value="REC_LytTR_AgrA-like"/>
    <property type="match status" value="1"/>
</dbReference>
<dbReference type="EMBL" id="AHYT01000012">
    <property type="protein sequence ID" value="EOT25950.1"/>
    <property type="molecule type" value="Genomic_DNA"/>
</dbReference>
<keyword evidence="3" id="KW-0010">Activator</keyword>
<dbReference type="SUPFAM" id="SSF52172">
    <property type="entry name" value="CheY-like"/>
    <property type="match status" value="1"/>
</dbReference>
<dbReference type="InterPro" id="IPR001789">
    <property type="entry name" value="Sig_transdc_resp-reg_receiver"/>
</dbReference>
<comment type="function">
    <text evidence="4">Required for high-level post-exponential phase expression of a series of secreted proteins.</text>
</comment>
<evidence type="ECO:0000259" key="6">
    <source>
        <dbReference type="PROSITE" id="PS50110"/>
    </source>
</evidence>
<keyword evidence="1" id="KW-0963">Cytoplasm</keyword>
<dbReference type="Pfam" id="PF00072">
    <property type="entry name" value="Response_reg"/>
    <property type="match status" value="1"/>
</dbReference>
<gene>
    <name evidence="8" type="ORF">OMQ_02420</name>
</gene>
<evidence type="ECO:0008006" key="10">
    <source>
        <dbReference type="Google" id="ProtNLM"/>
    </source>
</evidence>
<evidence type="ECO:0000256" key="3">
    <source>
        <dbReference type="ARBA" id="ARBA00023159"/>
    </source>
</evidence>
<name>S0JBJ9_9ENTE</name>
<evidence type="ECO:0000256" key="4">
    <source>
        <dbReference type="ARBA" id="ARBA00037164"/>
    </source>
</evidence>
<dbReference type="eggNOG" id="COG3279">
    <property type="taxonomic scope" value="Bacteria"/>
</dbReference>
<reference evidence="8 9" key="1">
    <citation type="submission" date="2013-03" db="EMBL/GenBank/DDBJ databases">
        <title>The Genome Sequence of Enterococcus saccharolyticus ATCC_43076 (Illumina only assembly).</title>
        <authorList>
            <consortium name="The Broad Institute Genomics Platform"/>
            <consortium name="The Broad Institute Genome Sequencing Center for Infectious Disease"/>
            <person name="Earl A."/>
            <person name="Russ C."/>
            <person name="Gilmore M."/>
            <person name="Surin D."/>
            <person name="Walker B."/>
            <person name="Young S."/>
            <person name="Zeng Q."/>
            <person name="Gargeya S."/>
            <person name="Fitzgerald M."/>
            <person name="Haas B."/>
            <person name="Abouelleil A."/>
            <person name="Allen A.W."/>
            <person name="Alvarado L."/>
            <person name="Arachchi H.M."/>
            <person name="Berlin A.M."/>
            <person name="Chapman S.B."/>
            <person name="Gainer-Dewar J."/>
            <person name="Goldberg J."/>
            <person name="Griggs A."/>
            <person name="Gujja S."/>
            <person name="Hansen M."/>
            <person name="Howarth C."/>
            <person name="Imamovic A."/>
            <person name="Ireland A."/>
            <person name="Larimer J."/>
            <person name="McCowan C."/>
            <person name="Murphy C."/>
            <person name="Pearson M."/>
            <person name="Poon T.W."/>
            <person name="Priest M."/>
            <person name="Roberts A."/>
            <person name="Saif S."/>
            <person name="Shea T."/>
            <person name="Sisk P."/>
            <person name="Sykes S."/>
            <person name="Wortman J."/>
            <person name="Nusbaum C."/>
            <person name="Birren B."/>
        </authorList>
    </citation>
    <scope>NUCLEOTIDE SEQUENCE [LARGE SCALE GENOMIC DNA]</scope>
    <source>
        <strain evidence="8 9">ATCC 43076</strain>
    </source>
</reference>
<protein>
    <recommendedName>
        <fullName evidence="10">Response regulator</fullName>
    </recommendedName>
</protein>
<dbReference type="Pfam" id="PF04397">
    <property type="entry name" value="LytTR"/>
    <property type="match status" value="1"/>
</dbReference>
<sequence length="246" mass="28664">MINIFICEDNLIQRTKLETIIQNFLLMEDLEMQIVLSTANPNEILAHLQRHPQSKSIFFLDIDLNHTLNGIQLGAKIRDLCIYSKIIFITTHSELAPLTFKYKVEAMDYIIKDDPTELAVRVKEALIQAKKHYLSEHKEDNTHIRLRVGNQIRLFLLKEIMFIETAPASHKLILHLTNSFIEFYGKITDIEKLSPDFLRVHKSFVANQKNIIQIDTKNRCLTFKNGETCWASVRKLSQLNRTFAEK</sequence>
<dbReference type="AlphaFoldDB" id="S0JBJ9"/>
<dbReference type="PANTHER" id="PTHR37299:SF3">
    <property type="entry name" value="STAGE 0 SPORULATION PROTEIN A HOMOLOG"/>
    <property type="match status" value="1"/>
</dbReference>
<feature type="modified residue" description="4-aspartylphosphate" evidence="5">
    <location>
        <position position="61"/>
    </location>
</feature>
<dbReference type="OrthoDB" id="9809318at2"/>
<evidence type="ECO:0000256" key="1">
    <source>
        <dbReference type="ARBA" id="ARBA00022490"/>
    </source>
</evidence>
<dbReference type="InterPro" id="IPR046947">
    <property type="entry name" value="LytR-like"/>
</dbReference>
<dbReference type="STRING" id="41997.RV16_GL000036"/>
<dbReference type="Proteomes" id="UP000014136">
    <property type="component" value="Unassembled WGS sequence"/>
</dbReference>
<dbReference type="SMART" id="SM00448">
    <property type="entry name" value="REC"/>
    <property type="match status" value="1"/>
</dbReference>
<dbReference type="InterPro" id="IPR007492">
    <property type="entry name" value="LytTR_DNA-bd_dom"/>
</dbReference>
<dbReference type="PANTHER" id="PTHR37299">
    <property type="entry name" value="TRANSCRIPTIONAL REGULATOR-RELATED"/>
    <property type="match status" value="1"/>
</dbReference>
<dbReference type="HOGENOM" id="CLU_000445_14_6_9"/>
<accession>S0JBJ9</accession>
<evidence type="ECO:0000259" key="7">
    <source>
        <dbReference type="PROSITE" id="PS50930"/>
    </source>
</evidence>
<proteinExistence type="predicted"/>
<dbReference type="RefSeq" id="WP_016176173.1">
    <property type="nucleotide sequence ID" value="NZ_KE136391.1"/>
</dbReference>
<keyword evidence="9" id="KW-1185">Reference proteome</keyword>
<dbReference type="InterPro" id="IPR011006">
    <property type="entry name" value="CheY-like_superfamily"/>
</dbReference>
<evidence type="ECO:0000313" key="8">
    <source>
        <dbReference type="EMBL" id="EOT25950.1"/>
    </source>
</evidence>